<dbReference type="Proteomes" id="UP000076858">
    <property type="component" value="Unassembled WGS sequence"/>
</dbReference>
<comment type="caution">
    <text evidence="1">The sequence shown here is derived from an EMBL/GenBank/DDBJ whole genome shotgun (WGS) entry which is preliminary data.</text>
</comment>
<sequence length="57" mass="6299">MFVHGLIKDPVQKCCVKWKAVGLTKTGSPSFSRLPKCIFALSMRGPLNFSFQIIVTA</sequence>
<dbReference type="EMBL" id="LRGB01002926">
    <property type="protein sequence ID" value="KZS05437.1"/>
    <property type="molecule type" value="Genomic_DNA"/>
</dbReference>
<organism evidence="1 2">
    <name type="scientific">Daphnia magna</name>
    <dbReference type="NCBI Taxonomy" id="35525"/>
    <lineage>
        <taxon>Eukaryota</taxon>
        <taxon>Metazoa</taxon>
        <taxon>Ecdysozoa</taxon>
        <taxon>Arthropoda</taxon>
        <taxon>Crustacea</taxon>
        <taxon>Branchiopoda</taxon>
        <taxon>Diplostraca</taxon>
        <taxon>Cladocera</taxon>
        <taxon>Anomopoda</taxon>
        <taxon>Daphniidae</taxon>
        <taxon>Daphnia</taxon>
    </lineage>
</organism>
<protein>
    <submittedName>
        <fullName evidence="1">Uncharacterized protein</fullName>
    </submittedName>
</protein>
<evidence type="ECO:0000313" key="2">
    <source>
        <dbReference type="Proteomes" id="UP000076858"/>
    </source>
</evidence>
<keyword evidence="2" id="KW-1185">Reference proteome</keyword>
<gene>
    <name evidence="1" type="ORF">APZ42_031371</name>
</gene>
<proteinExistence type="predicted"/>
<dbReference type="AlphaFoldDB" id="A0A164MWR0"/>
<accession>A0A164MWR0</accession>
<name>A0A164MWR0_9CRUS</name>
<reference evidence="1 2" key="1">
    <citation type="submission" date="2016-03" db="EMBL/GenBank/DDBJ databases">
        <title>EvidentialGene: Evidence-directed Construction of Genes on Genomes.</title>
        <authorList>
            <person name="Gilbert D.G."/>
            <person name="Choi J.-H."/>
            <person name="Mockaitis K."/>
            <person name="Colbourne J."/>
            <person name="Pfrender M."/>
        </authorList>
    </citation>
    <scope>NUCLEOTIDE SEQUENCE [LARGE SCALE GENOMIC DNA]</scope>
    <source>
        <strain evidence="1 2">Xinb3</strain>
        <tissue evidence="1">Complete organism</tissue>
    </source>
</reference>
<evidence type="ECO:0000313" key="1">
    <source>
        <dbReference type="EMBL" id="KZS05437.1"/>
    </source>
</evidence>